<protein>
    <submittedName>
        <fullName evidence="3">Uncharacterized protein</fullName>
    </submittedName>
</protein>
<gene>
    <name evidence="2" type="ORF">OVA965_LOCUS43775</name>
    <name evidence="3" type="ORF">TMI583_LOCUS46174</name>
</gene>
<sequence>NPQLGDRTVDEFLNQLPDDNQDPNS</sequence>
<evidence type="ECO:0000313" key="4">
    <source>
        <dbReference type="Proteomes" id="UP000682733"/>
    </source>
</evidence>
<evidence type="ECO:0000313" key="3">
    <source>
        <dbReference type="EMBL" id="CAF4459244.1"/>
    </source>
</evidence>
<comment type="caution">
    <text evidence="3">The sequence shown here is derived from an EMBL/GenBank/DDBJ whole genome shotgun (WGS) entry which is preliminary data.</text>
</comment>
<accession>A0A8S2WSM1</accession>
<reference evidence="3" key="1">
    <citation type="submission" date="2021-02" db="EMBL/GenBank/DDBJ databases">
        <authorList>
            <person name="Nowell W R."/>
        </authorList>
    </citation>
    <scope>NUCLEOTIDE SEQUENCE</scope>
</reference>
<feature type="non-terminal residue" evidence="3">
    <location>
        <position position="1"/>
    </location>
</feature>
<name>A0A8S2WSM1_9BILA</name>
<dbReference type="Proteomes" id="UP000677228">
    <property type="component" value="Unassembled WGS sequence"/>
</dbReference>
<evidence type="ECO:0000313" key="2">
    <source>
        <dbReference type="EMBL" id="CAF1632075.1"/>
    </source>
</evidence>
<feature type="non-terminal residue" evidence="3">
    <location>
        <position position="25"/>
    </location>
</feature>
<dbReference type="EMBL" id="CAJOBA010084994">
    <property type="protein sequence ID" value="CAF4459244.1"/>
    <property type="molecule type" value="Genomic_DNA"/>
</dbReference>
<organism evidence="3 4">
    <name type="scientific">Didymodactylos carnosus</name>
    <dbReference type="NCBI Taxonomy" id="1234261"/>
    <lineage>
        <taxon>Eukaryota</taxon>
        <taxon>Metazoa</taxon>
        <taxon>Spiralia</taxon>
        <taxon>Gnathifera</taxon>
        <taxon>Rotifera</taxon>
        <taxon>Eurotatoria</taxon>
        <taxon>Bdelloidea</taxon>
        <taxon>Philodinida</taxon>
        <taxon>Philodinidae</taxon>
        <taxon>Didymodactylos</taxon>
    </lineage>
</organism>
<dbReference type="Proteomes" id="UP000682733">
    <property type="component" value="Unassembled WGS sequence"/>
</dbReference>
<dbReference type="EMBL" id="CAJNOK010059234">
    <property type="protein sequence ID" value="CAF1632075.1"/>
    <property type="molecule type" value="Genomic_DNA"/>
</dbReference>
<proteinExistence type="predicted"/>
<evidence type="ECO:0000256" key="1">
    <source>
        <dbReference type="SAM" id="MobiDB-lite"/>
    </source>
</evidence>
<feature type="region of interest" description="Disordered" evidence="1">
    <location>
        <begin position="1"/>
        <end position="25"/>
    </location>
</feature>
<dbReference type="AlphaFoldDB" id="A0A8S2WSM1"/>